<dbReference type="InterPro" id="IPR000700">
    <property type="entry name" value="PAS-assoc_C"/>
</dbReference>
<dbReference type="NCBIfam" id="TIGR00229">
    <property type="entry name" value="sensory_box"/>
    <property type="match status" value="1"/>
</dbReference>
<protein>
    <submittedName>
        <fullName evidence="5">EAL domain-containing protein</fullName>
    </submittedName>
</protein>
<reference evidence="5 6" key="1">
    <citation type="submission" date="2023-12" db="EMBL/GenBank/DDBJ databases">
        <title>Thiobacillus sedimentum sp. nov., a chemolithoautotrophic sulfur-oxidizing bacterium isolated from freshwater sediment.</title>
        <authorList>
            <person name="Luo J."/>
            <person name="Dai C."/>
        </authorList>
    </citation>
    <scope>NUCLEOTIDE SEQUENCE [LARGE SCALE GENOMIC DNA]</scope>
    <source>
        <strain evidence="5 6">SCUT-2</strain>
    </source>
</reference>
<dbReference type="Pfam" id="PF00990">
    <property type="entry name" value="GGDEF"/>
    <property type="match status" value="1"/>
</dbReference>
<dbReference type="SMART" id="SM00086">
    <property type="entry name" value="PAC"/>
    <property type="match status" value="1"/>
</dbReference>
<dbReference type="InterPro" id="IPR001633">
    <property type="entry name" value="EAL_dom"/>
</dbReference>
<evidence type="ECO:0000313" key="5">
    <source>
        <dbReference type="EMBL" id="WRS38111.1"/>
    </source>
</evidence>
<dbReference type="InterPro" id="IPR001610">
    <property type="entry name" value="PAC"/>
</dbReference>
<dbReference type="InterPro" id="IPR000160">
    <property type="entry name" value="GGDEF_dom"/>
</dbReference>
<proteinExistence type="predicted"/>
<evidence type="ECO:0000259" key="1">
    <source>
        <dbReference type="PROSITE" id="PS50112"/>
    </source>
</evidence>
<dbReference type="InterPro" id="IPR013767">
    <property type="entry name" value="PAS_fold"/>
</dbReference>
<dbReference type="CDD" id="cd00130">
    <property type="entry name" value="PAS"/>
    <property type="match status" value="1"/>
</dbReference>
<feature type="domain" description="PAS" evidence="1">
    <location>
        <begin position="180"/>
        <end position="226"/>
    </location>
</feature>
<feature type="domain" description="EAL" evidence="3">
    <location>
        <begin position="479"/>
        <end position="733"/>
    </location>
</feature>
<dbReference type="SUPFAM" id="SSF141868">
    <property type="entry name" value="EAL domain-like"/>
    <property type="match status" value="1"/>
</dbReference>
<name>A0ABZ1CGS4_9PROT</name>
<dbReference type="Pfam" id="PF08448">
    <property type="entry name" value="PAS_4"/>
    <property type="match status" value="1"/>
</dbReference>
<dbReference type="RefSeq" id="WP_324778725.1">
    <property type="nucleotide sequence ID" value="NZ_CP141769.1"/>
</dbReference>
<dbReference type="EMBL" id="CP141769">
    <property type="protein sequence ID" value="WRS38111.1"/>
    <property type="molecule type" value="Genomic_DNA"/>
</dbReference>
<gene>
    <name evidence="5" type="ORF">VA613_08785</name>
</gene>
<dbReference type="InterPro" id="IPR035919">
    <property type="entry name" value="EAL_sf"/>
</dbReference>
<dbReference type="InterPro" id="IPR013656">
    <property type="entry name" value="PAS_4"/>
</dbReference>
<evidence type="ECO:0000313" key="6">
    <source>
        <dbReference type="Proteomes" id="UP001334732"/>
    </source>
</evidence>
<dbReference type="Pfam" id="PF00563">
    <property type="entry name" value="EAL"/>
    <property type="match status" value="1"/>
</dbReference>
<dbReference type="PANTHER" id="PTHR44757:SF2">
    <property type="entry name" value="BIOFILM ARCHITECTURE MAINTENANCE PROTEIN MBAA"/>
    <property type="match status" value="1"/>
</dbReference>
<dbReference type="Pfam" id="PF00989">
    <property type="entry name" value="PAS"/>
    <property type="match status" value="1"/>
</dbReference>
<dbReference type="PROSITE" id="PS50113">
    <property type="entry name" value="PAC"/>
    <property type="match status" value="1"/>
</dbReference>
<dbReference type="SMART" id="SM00267">
    <property type="entry name" value="GGDEF"/>
    <property type="match status" value="1"/>
</dbReference>
<dbReference type="Gene3D" id="3.30.450.20">
    <property type="entry name" value="PAS domain"/>
    <property type="match status" value="2"/>
</dbReference>
<dbReference type="InterPro" id="IPR043128">
    <property type="entry name" value="Rev_trsase/Diguanyl_cyclase"/>
</dbReference>
<dbReference type="SUPFAM" id="SSF55785">
    <property type="entry name" value="PYP-like sensor domain (PAS domain)"/>
    <property type="match status" value="2"/>
</dbReference>
<dbReference type="SMART" id="SM00052">
    <property type="entry name" value="EAL"/>
    <property type="match status" value="1"/>
</dbReference>
<dbReference type="SUPFAM" id="SSF55073">
    <property type="entry name" value="Nucleotide cyclase"/>
    <property type="match status" value="1"/>
</dbReference>
<dbReference type="PROSITE" id="PS50112">
    <property type="entry name" value="PAS"/>
    <property type="match status" value="1"/>
</dbReference>
<dbReference type="PANTHER" id="PTHR44757">
    <property type="entry name" value="DIGUANYLATE CYCLASE DGCP"/>
    <property type="match status" value="1"/>
</dbReference>
<dbReference type="PROSITE" id="PS50883">
    <property type="entry name" value="EAL"/>
    <property type="match status" value="1"/>
</dbReference>
<dbReference type="InterPro" id="IPR029787">
    <property type="entry name" value="Nucleotide_cyclase"/>
</dbReference>
<evidence type="ECO:0000259" key="3">
    <source>
        <dbReference type="PROSITE" id="PS50883"/>
    </source>
</evidence>
<dbReference type="PROSITE" id="PS50887">
    <property type="entry name" value="GGDEF"/>
    <property type="match status" value="1"/>
</dbReference>
<dbReference type="InterPro" id="IPR052155">
    <property type="entry name" value="Biofilm_reg_signaling"/>
</dbReference>
<evidence type="ECO:0000259" key="4">
    <source>
        <dbReference type="PROSITE" id="PS50887"/>
    </source>
</evidence>
<feature type="domain" description="GGDEF" evidence="4">
    <location>
        <begin position="337"/>
        <end position="470"/>
    </location>
</feature>
<dbReference type="NCBIfam" id="TIGR00254">
    <property type="entry name" value="GGDEF"/>
    <property type="match status" value="1"/>
</dbReference>
<feature type="domain" description="PAC" evidence="2">
    <location>
        <begin position="253"/>
        <end position="305"/>
    </location>
</feature>
<dbReference type="SMART" id="SM00091">
    <property type="entry name" value="PAS"/>
    <property type="match status" value="2"/>
</dbReference>
<accession>A0ABZ1CGS4</accession>
<dbReference type="Proteomes" id="UP001334732">
    <property type="component" value="Chromosome"/>
</dbReference>
<dbReference type="CDD" id="cd01949">
    <property type="entry name" value="GGDEF"/>
    <property type="match status" value="1"/>
</dbReference>
<evidence type="ECO:0000259" key="2">
    <source>
        <dbReference type="PROSITE" id="PS50113"/>
    </source>
</evidence>
<sequence>MPSEKDALRYIRAKVDQLLAVIGTLPLRPEELDDDMLIELDPIGIVADSFTQVIAHLNTTNHRLDLATREIRAIFDTLGAAVLVLDLHNRIEDCNRQALDWLFDGAARDRIIGRPAADMAPLAGMLAAIGEAANELPRIVAIGARDLQLVSSRILDETGSHAKTVVLFTDITQQKENARHLELYARIFSDVGEGILITDADNRIVEVNAAVSRITGFPRDELIGTSPAILKSGLHEPAFYEAMWHALRQTGRWHGETLNRARDGRIVPVLQTISEVRDADGALTHHISVMTDISSIKETQSRLDFLAHHDALTELPNRLLFGDRLQHLIARAVRNGDAVALLFIDLDHFKNINDSLGHHVGDQLLVEAAQRLRSLVRRSDTLARLGGDEFVVLMEDQASHAAAVSLADKIVTAFKQPFQVGGIDLHVRCSIGITLYPEDGADAITLLKNADTAMYRAKDAGRDGHVRYNAELSAAARSRIELDRALRAAVQDGGFALHYQPIVDIAHGRVIACEALIRWPGGPAGARTPDVFIPLAEENRLIVPLGEWILREALASMRTWRSNGLKLDYISVNISAVQLAQPDFADRVIALLQESGLPGQRLQIELTENVLLRDIELCGWVLSQLREHGIRVAIDDFGTGYSSLSYLKQLPIDNLKIDRSFVRDIPTDANDCAIATAIIALASSLGLDAIAEGIETSVQQTYLAQIGCTKVQGFLHSEPVAADAFAAFASRLQQAHPDDGIKALG</sequence>
<dbReference type="InterPro" id="IPR000014">
    <property type="entry name" value="PAS"/>
</dbReference>
<dbReference type="Gene3D" id="3.20.20.450">
    <property type="entry name" value="EAL domain"/>
    <property type="match status" value="1"/>
</dbReference>
<organism evidence="5 6">
    <name type="scientific">Thiobacillus sedimenti</name>
    <dbReference type="NCBI Taxonomy" id="3110231"/>
    <lineage>
        <taxon>Bacteria</taxon>
        <taxon>Pseudomonadati</taxon>
        <taxon>Pseudomonadota</taxon>
        <taxon>Betaproteobacteria</taxon>
        <taxon>Nitrosomonadales</taxon>
        <taxon>Thiobacillaceae</taxon>
        <taxon>Thiobacillus</taxon>
    </lineage>
</organism>
<dbReference type="CDD" id="cd01948">
    <property type="entry name" value="EAL"/>
    <property type="match status" value="1"/>
</dbReference>
<keyword evidence="6" id="KW-1185">Reference proteome</keyword>
<dbReference type="Gene3D" id="3.30.70.270">
    <property type="match status" value="1"/>
</dbReference>
<dbReference type="InterPro" id="IPR035965">
    <property type="entry name" value="PAS-like_dom_sf"/>
</dbReference>